<dbReference type="InterPro" id="IPR050679">
    <property type="entry name" value="Bact_HTH_transcr_reg"/>
</dbReference>
<evidence type="ECO:0000256" key="2">
    <source>
        <dbReference type="ARBA" id="ARBA00023125"/>
    </source>
</evidence>
<accession>A0ABY7BIW9</accession>
<proteinExistence type="predicted"/>
<dbReference type="Pfam" id="PF00392">
    <property type="entry name" value="GntR"/>
    <property type="match status" value="1"/>
</dbReference>
<keyword evidence="3" id="KW-0804">Transcription</keyword>
<keyword evidence="1" id="KW-0805">Transcription regulation</keyword>
<dbReference type="InterPro" id="IPR036388">
    <property type="entry name" value="WH-like_DNA-bd_sf"/>
</dbReference>
<dbReference type="SMART" id="SM00345">
    <property type="entry name" value="HTH_GNTR"/>
    <property type="match status" value="1"/>
</dbReference>
<dbReference type="Proteomes" id="UP001164745">
    <property type="component" value="Chromosome"/>
</dbReference>
<evidence type="ECO:0000313" key="5">
    <source>
        <dbReference type="EMBL" id="WAM31506.1"/>
    </source>
</evidence>
<gene>
    <name evidence="5" type="ORF">OTJ99_002391</name>
</gene>
<feature type="domain" description="HTH gntR-type" evidence="4">
    <location>
        <begin position="8"/>
        <end position="76"/>
    </location>
</feature>
<dbReference type="PRINTS" id="PR00035">
    <property type="entry name" value="HTHGNTR"/>
</dbReference>
<dbReference type="RefSeq" id="WP_045166075.1">
    <property type="nucleotide sequence ID" value="NZ_CP113864.1"/>
</dbReference>
<dbReference type="CDD" id="cd07377">
    <property type="entry name" value="WHTH_GntR"/>
    <property type="match status" value="1"/>
</dbReference>
<dbReference type="PANTHER" id="PTHR44846">
    <property type="entry name" value="MANNOSYL-D-GLYCERATE TRANSPORT/METABOLISM SYSTEM REPRESSOR MNGR-RELATED"/>
    <property type="match status" value="1"/>
</dbReference>
<dbReference type="EMBL" id="CP113864">
    <property type="protein sequence ID" value="WAM31506.1"/>
    <property type="molecule type" value="Genomic_DNA"/>
</dbReference>
<dbReference type="SUPFAM" id="SSF46785">
    <property type="entry name" value="Winged helix' DNA-binding domain"/>
    <property type="match status" value="1"/>
</dbReference>
<dbReference type="InterPro" id="IPR000524">
    <property type="entry name" value="Tscrpt_reg_HTH_GntR"/>
</dbReference>
<reference evidence="5" key="1">
    <citation type="submission" date="2022-12" db="EMBL/GenBank/DDBJ databases">
        <authorList>
            <person name="Bing R.G."/>
            <person name="Willard D.J."/>
            <person name="Manesh M.J.H."/>
            <person name="Laemthong T."/>
            <person name="Crosby J.R."/>
            <person name="Kelly R.M."/>
        </authorList>
    </citation>
    <scope>NUCLEOTIDE SEQUENCE</scope>
    <source>
        <strain evidence="5">DSM 8991</strain>
    </source>
</reference>
<protein>
    <submittedName>
        <fullName evidence="5">GntR family transcriptional regulator</fullName>
    </submittedName>
</protein>
<dbReference type="PANTHER" id="PTHR44846:SF12">
    <property type="entry name" value="HTH-TYPE TRANSCRIPTIONAL REGULATOR TRER"/>
    <property type="match status" value="1"/>
</dbReference>
<evidence type="ECO:0000256" key="3">
    <source>
        <dbReference type="ARBA" id="ARBA00023163"/>
    </source>
</evidence>
<sequence>MNDVEKILPKYITIYKDLREWIENATLQHGEKIGTEEQLCKKYSVSRITIKKALDMLENDGIIYRMKGKGIFYRNVGRDTPRNKEKMLHMVVLF</sequence>
<evidence type="ECO:0000313" key="6">
    <source>
        <dbReference type="Proteomes" id="UP001164745"/>
    </source>
</evidence>
<evidence type="ECO:0000256" key="1">
    <source>
        <dbReference type="ARBA" id="ARBA00023015"/>
    </source>
</evidence>
<name>A0ABY7BIW9_9FIRM</name>
<dbReference type="InterPro" id="IPR036390">
    <property type="entry name" value="WH_DNA-bd_sf"/>
</dbReference>
<keyword evidence="6" id="KW-1185">Reference proteome</keyword>
<evidence type="ECO:0000259" key="4">
    <source>
        <dbReference type="PROSITE" id="PS50949"/>
    </source>
</evidence>
<keyword evidence="2" id="KW-0238">DNA-binding</keyword>
<dbReference type="Gene3D" id="1.10.10.10">
    <property type="entry name" value="Winged helix-like DNA-binding domain superfamily/Winged helix DNA-binding domain"/>
    <property type="match status" value="1"/>
</dbReference>
<dbReference type="PROSITE" id="PS50949">
    <property type="entry name" value="HTH_GNTR"/>
    <property type="match status" value="1"/>
</dbReference>
<organism evidence="5 6">
    <name type="scientific">Caldicellulosiruptor naganoensis</name>
    <dbReference type="NCBI Taxonomy" id="29324"/>
    <lineage>
        <taxon>Bacteria</taxon>
        <taxon>Bacillati</taxon>
        <taxon>Bacillota</taxon>
        <taxon>Bacillota incertae sedis</taxon>
        <taxon>Caldicellulosiruptorales</taxon>
        <taxon>Caldicellulosiruptoraceae</taxon>
        <taxon>Caldicellulosiruptor</taxon>
    </lineage>
</organism>